<accession>A0A3M0AFA6</accession>
<organism evidence="2 3">
    <name type="scientific">Umboniibacter marinipuniceus</name>
    <dbReference type="NCBI Taxonomy" id="569599"/>
    <lineage>
        <taxon>Bacteria</taxon>
        <taxon>Pseudomonadati</taxon>
        <taxon>Pseudomonadota</taxon>
        <taxon>Gammaproteobacteria</taxon>
        <taxon>Cellvibrionales</taxon>
        <taxon>Cellvibrionaceae</taxon>
        <taxon>Umboniibacter</taxon>
    </lineage>
</organism>
<evidence type="ECO:0000256" key="1">
    <source>
        <dbReference type="SAM" id="MobiDB-lite"/>
    </source>
</evidence>
<dbReference type="Proteomes" id="UP000267187">
    <property type="component" value="Unassembled WGS sequence"/>
</dbReference>
<evidence type="ECO:0000313" key="2">
    <source>
        <dbReference type="EMBL" id="RMA81145.1"/>
    </source>
</evidence>
<name>A0A3M0AFA6_9GAMM</name>
<gene>
    <name evidence="2" type="ORF">DFR27_0943</name>
</gene>
<proteinExistence type="predicted"/>
<keyword evidence="3" id="KW-1185">Reference proteome</keyword>
<dbReference type="EMBL" id="REFJ01000002">
    <property type="protein sequence ID" value="RMA81145.1"/>
    <property type="molecule type" value="Genomic_DNA"/>
</dbReference>
<reference evidence="2 3" key="1">
    <citation type="submission" date="2018-10" db="EMBL/GenBank/DDBJ databases">
        <title>Genomic Encyclopedia of Type Strains, Phase IV (KMG-IV): sequencing the most valuable type-strain genomes for metagenomic binning, comparative biology and taxonomic classification.</title>
        <authorList>
            <person name="Goeker M."/>
        </authorList>
    </citation>
    <scope>NUCLEOTIDE SEQUENCE [LARGE SCALE GENOMIC DNA]</scope>
    <source>
        <strain evidence="2 3">DSM 25080</strain>
    </source>
</reference>
<evidence type="ECO:0000313" key="3">
    <source>
        <dbReference type="Proteomes" id="UP000267187"/>
    </source>
</evidence>
<dbReference type="OrthoDB" id="6370236at2"/>
<comment type="caution">
    <text evidence="2">The sequence shown here is derived from an EMBL/GenBank/DDBJ whole genome shotgun (WGS) entry which is preliminary data.</text>
</comment>
<dbReference type="RefSeq" id="WP_121876302.1">
    <property type="nucleotide sequence ID" value="NZ_REFJ01000002.1"/>
</dbReference>
<feature type="region of interest" description="Disordered" evidence="1">
    <location>
        <begin position="65"/>
        <end position="84"/>
    </location>
</feature>
<dbReference type="AlphaFoldDB" id="A0A3M0AFA6"/>
<protein>
    <submittedName>
        <fullName evidence="2">Uncharacterized protein</fullName>
    </submittedName>
</protein>
<sequence>MDDEVFELVELSSGTIALKRHGDDSENAECLIKIEIGPEIEKNLSVERMEFVRIMLEAGFSEAADRHQSHYEEELPLQHSQLLH</sequence>